<gene>
    <name evidence="1" type="ORF">ENP13_01070</name>
</gene>
<dbReference type="AlphaFoldDB" id="A0A7C2WI59"/>
<accession>A0A7C2WI59</accession>
<reference evidence="1" key="1">
    <citation type="journal article" date="2020" name="mSystems">
        <title>Genome- and Community-Level Interaction Insights into Carbon Utilization and Element Cycling Functions of Hydrothermarchaeota in Hydrothermal Sediment.</title>
        <authorList>
            <person name="Zhou Z."/>
            <person name="Liu Y."/>
            <person name="Xu W."/>
            <person name="Pan J."/>
            <person name="Luo Z.H."/>
            <person name="Li M."/>
        </authorList>
    </citation>
    <scope>NUCLEOTIDE SEQUENCE [LARGE SCALE GENOMIC DNA]</scope>
    <source>
        <strain evidence="1">SpSt-192</strain>
    </source>
</reference>
<sequence length="91" mass="9814">MGIFTKVKVAGAVADAQKALAEGRKDLRGTVSGRGRGLPGTGAVAGAADFIEHCEELGWQLAHASYSWVPENKRGVQVLIFRRPWIIRLEA</sequence>
<protein>
    <submittedName>
        <fullName evidence="1">Uncharacterized protein</fullName>
    </submittedName>
</protein>
<comment type="caution">
    <text evidence="1">The sequence shown here is derived from an EMBL/GenBank/DDBJ whole genome shotgun (WGS) entry which is preliminary data.</text>
</comment>
<evidence type="ECO:0000313" key="1">
    <source>
        <dbReference type="EMBL" id="HEX69824.1"/>
    </source>
</evidence>
<organism evidence="1">
    <name type="scientific">Thermorudis sp</name>
    <dbReference type="NCBI Taxonomy" id="1969470"/>
    <lineage>
        <taxon>Bacteria</taxon>
        <taxon>Pseudomonadati</taxon>
        <taxon>Thermomicrobiota</taxon>
        <taxon>Thermomicrobia</taxon>
        <taxon>Thermomicrobia incertae sedis</taxon>
        <taxon>Thermorudis</taxon>
    </lineage>
</organism>
<name>A0A7C2WI59_9BACT</name>
<dbReference type="EMBL" id="DSID01000086">
    <property type="protein sequence ID" value="HEX69824.1"/>
    <property type="molecule type" value="Genomic_DNA"/>
</dbReference>
<proteinExistence type="predicted"/>